<feature type="transmembrane region" description="Helical" evidence="1">
    <location>
        <begin position="51"/>
        <end position="72"/>
    </location>
</feature>
<dbReference type="Proteomes" id="UP000176944">
    <property type="component" value="Chromosome"/>
</dbReference>
<keyword evidence="1" id="KW-0472">Membrane</keyword>
<proteinExistence type="predicted"/>
<dbReference type="AlphaFoldDB" id="A0A1D9FVM0"/>
<accession>A0A1D9FVM0</accession>
<evidence type="ECO:0000256" key="1">
    <source>
        <dbReference type="SAM" id="Phobius"/>
    </source>
</evidence>
<feature type="transmembrane region" description="Helical" evidence="1">
    <location>
        <begin position="12"/>
        <end position="39"/>
    </location>
</feature>
<name>A0A1D9FVM0_MOOP1</name>
<evidence type="ECO:0000313" key="2">
    <source>
        <dbReference type="EMBL" id="AOY79365.1"/>
    </source>
</evidence>
<organism evidence="2 3">
    <name type="scientific">Moorena producens (strain JHB)</name>
    <dbReference type="NCBI Taxonomy" id="1454205"/>
    <lineage>
        <taxon>Bacteria</taxon>
        <taxon>Bacillati</taxon>
        <taxon>Cyanobacteriota</taxon>
        <taxon>Cyanophyceae</taxon>
        <taxon>Coleofasciculales</taxon>
        <taxon>Coleofasciculaceae</taxon>
        <taxon>Moorena</taxon>
    </lineage>
</organism>
<keyword evidence="1" id="KW-0812">Transmembrane</keyword>
<reference evidence="3" key="1">
    <citation type="submission" date="2016-10" db="EMBL/GenBank/DDBJ databases">
        <title>Comparative genomics uncovers the prolific and rare metabolic potential of the cyanobacterial genus Moorea.</title>
        <authorList>
            <person name="Leao T."/>
            <person name="Castelao G."/>
            <person name="Korobeynikov A."/>
            <person name="Monroe E.A."/>
            <person name="Podell S."/>
            <person name="Glukhov E."/>
            <person name="Allen E."/>
            <person name="Gerwick W.H."/>
            <person name="Gerwick L."/>
        </authorList>
    </citation>
    <scope>NUCLEOTIDE SEQUENCE [LARGE SCALE GENOMIC DNA]</scope>
    <source>
        <strain evidence="3">JHB</strain>
    </source>
</reference>
<evidence type="ECO:0000313" key="3">
    <source>
        <dbReference type="Proteomes" id="UP000176944"/>
    </source>
</evidence>
<keyword evidence="1" id="KW-1133">Transmembrane helix</keyword>
<sequence length="107" mass="11971">MSQINPTRELLSGIFILFGIHIIAITIVIVVLWFINLIIPSVGYQLNTFAALSLMGIGISQLIYVIPLIIRLKQQQRWEVMKGVIIGAVLTALLNGGCWLFIFYALQ</sequence>
<dbReference type="EMBL" id="CP017708">
    <property type="protein sequence ID" value="AOY79365.1"/>
    <property type="molecule type" value="Genomic_DNA"/>
</dbReference>
<gene>
    <name evidence="2" type="ORF">BJP36_04970</name>
</gene>
<protein>
    <submittedName>
        <fullName evidence="2">Uncharacterized protein</fullName>
    </submittedName>
</protein>
<feature type="transmembrane region" description="Helical" evidence="1">
    <location>
        <begin position="84"/>
        <end position="106"/>
    </location>
</feature>